<name>A0AAD7ILU3_9AGAR</name>
<evidence type="ECO:0000256" key="2">
    <source>
        <dbReference type="RuleBase" id="RU361163"/>
    </source>
</evidence>
<dbReference type="AlphaFoldDB" id="A0AAD7ILU3"/>
<dbReference type="EMBL" id="JARJLG010000099">
    <property type="protein sequence ID" value="KAJ7746117.1"/>
    <property type="molecule type" value="Genomic_DNA"/>
</dbReference>
<dbReference type="GO" id="GO:0008810">
    <property type="term" value="F:cellulase activity"/>
    <property type="evidence" value="ECO:0007669"/>
    <property type="project" value="InterPro"/>
</dbReference>
<dbReference type="InterPro" id="IPR002594">
    <property type="entry name" value="GH12"/>
</dbReference>
<keyword evidence="5" id="KW-1185">Reference proteome</keyword>
<dbReference type="InterPro" id="IPR013320">
    <property type="entry name" value="ConA-like_dom_sf"/>
</dbReference>
<reference evidence="4" key="1">
    <citation type="submission" date="2023-03" db="EMBL/GenBank/DDBJ databases">
        <title>Massive genome expansion in bonnet fungi (Mycena s.s.) driven by repeated elements and novel gene families across ecological guilds.</title>
        <authorList>
            <consortium name="Lawrence Berkeley National Laboratory"/>
            <person name="Harder C.B."/>
            <person name="Miyauchi S."/>
            <person name="Viragh M."/>
            <person name="Kuo A."/>
            <person name="Thoen E."/>
            <person name="Andreopoulos B."/>
            <person name="Lu D."/>
            <person name="Skrede I."/>
            <person name="Drula E."/>
            <person name="Henrissat B."/>
            <person name="Morin E."/>
            <person name="Kohler A."/>
            <person name="Barry K."/>
            <person name="LaButti K."/>
            <person name="Morin E."/>
            <person name="Salamov A."/>
            <person name="Lipzen A."/>
            <person name="Mereny Z."/>
            <person name="Hegedus B."/>
            <person name="Baldrian P."/>
            <person name="Stursova M."/>
            <person name="Weitz H."/>
            <person name="Taylor A."/>
            <person name="Grigoriev I.V."/>
            <person name="Nagy L.G."/>
            <person name="Martin F."/>
            <person name="Kauserud H."/>
        </authorList>
    </citation>
    <scope>NUCLEOTIDE SEQUENCE</scope>
    <source>
        <strain evidence="4">CBHHK188m</strain>
    </source>
</reference>
<evidence type="ECO:0000313" key="5">
    <source>
        <dbReference type="Proteomes" id="UP001215280"/>
    </source>
</evidence>
<feature type="signal peptide" evidence="3">
    <location>
        <begin position="1"/>
        <end position="18"/>
    </location>
</feature>
<dbReference type="Gene3D" id="2.60.120.180">
    <property type="match status" value="1"/>
</dbReference>
<sequence length="244" mass="26265">MPFSTLVALSCLFSLGIAQTITGQYDCLPAGGFTLCQDLWNQSAGVGAQQTTLLDSSTETVSWSTNWTWANSPDNVKSYANAKSLLSNGIQLQNISSAPTSWHWSYETQSSDIRADVSYDIWFGTESSGDPASSASSYEVMIWLAGLGGAQPVGTQITTGTFIAGLTWNLWKATNTNWEVFFFASAIGDINSFDVDLNDFFKYLVEEQCVAPTQYVQGIQAGTEAFVGAGNLVTTAYSVSILPT</sequence>
<evidence type="ECO:0000256" key="3">
    <source>
        <dbReference type="SAM" id="SignalP"/>
    </source>
</evidence>
<keyword evidence="2" id="KW-0624">Polysaccharide degradation</keyword>
<protein>
    <submittedName>
        <fullName evidence="4">Endocellulase</fullName>
    </submittedName>
</protein>
<keyword evidence="2" id="KW-0326">Glycosidase</keyword>
<dbReference type="SUPFAM" id="SSF49899">
    <property type="entry name" value="Concanavalin A-like lectins/glucanases"/>
    <property type="match status" value="1"/>
</dbReference>
<dbReference type="GO" id="GO:0000272">
    <property type="term" value="P:polysaccharide catabolic process"/>
    <property type="evidence" value="ECO:0007669"/>
    <property type="project" value="UniProtKB-KW"/>
</dbReference>
<dbReference type="PANTHER" id="PTHR34002:SF9">
    <property type="entry name" value="XYLOGLUCAN-SPECIFIC ENDO-BETA-1,4-GLUCANASE A"/>
    <property type="match status" value="1"/>
</dbReference>
<dbReference type="InterPro" id="IPR013319">
    <property type="entry name" value="GH11/12"/>
</dbReference>
<keyword evidence="3" id="KW-0732">Signal</keyword>
<dbReference type="PANTHER" id="PTHR34002">
    <property type="entry name" value="BLR1656 PROTEIN"/>
    <property type="match status" value="1"/>
</dbReference>
<proteinExistence type="inferred from homology"/>
<dbReference type="Pfam" id="PF01670">
    <property type="entry name" value="Glyco_hydro_12"/>
    <property type="match status" value="1"/>
</dbReference>
<accession>A0AAD7ILU3</accession>
<comment type="caution">
    <text evidence="4">The sequence shown here is derived from an EMBL/GenBank/DDBJ whole genome shotgun (WGS) entry which is preliminary data.</text>
</comment>
<gene>
    <name evidence="4" type="ORF">DFH07DRAFT_889856</name>
</gene>
<keyword evidence="2" id="KW-0378">Hydrolase</keyword>
<evidence type="ECO:0000313" key="4">
    <source>
        <dbReference type="EMBL" id="KAJ7746117.1"/>
    </source>
</evidence>
<comment type="similarity">
    <text evidence="1 2">Belongs to the glycosyl hydrolase 12 (cellulase H) family.</text>
</comment>
<keyword evidence="2" id="KW-0119">Carbohydrate metabolism</keyword>
<evidence type="ECO:0000256" key="1">
    <source>
        <dbReference type="ARBA" id="ARBA00005519"/>
    </source>
</evidence>
<organism evidence="4 5">
    <name type="scientific">Mycena maculata</name>
    <dbReference type="NCBI Taxonomy" id="230809"/>
    <lineage>
        <taxon>Eukaryota</taxon>
        <taxon>Fungi</taxon>
        <taxon>Dikarya</taxon>
        <taxon>Basidiomycota</taxon>
        <taxon>Agaricomycotina</taxon>
        <taxon>Agaricomycetes</taxon>
        <taxon>Agaricomycetidae</taxon>
        <taxon>Agaricales</taxon>
        <taxon>Marasmiineae</taxon>
        <taxon>Mycenaceae</taxon>
        <taxon>Mycena</taxon>
    </lineage>
</organism>
<feature type="chain" id="PRO_5042238615" evidence="3">
    <location>
        <begin position="19"/>
        <end position="244"/>
    </location>
</feature>
<dbReference type="Proteomes" id="UP001215280">
    <property type="component" value="Unassembled WGS sequence"/>
</dbReference>